<keyword evidence="3" id="KW-1185">Reference proteome</keyword>
<dbReference type="InterPro" id="IPR036477">
    <property type="entry name" value="Formyl_transf_N_sf"/>
</dbReference>
<accession>A0ABU7XST4</accession>
<dbReference type="SUPFAM" id="SSF53328">
    <property type="entry name" value="Formyltransferase"/>
    <property type="match status" value="1"/>
</dbReference>
<dbReference type="RefSeq" id="WP_303306134.1">
    <property type="nucleotide sequence ID" value="NZ_JAODOP010000004.1"/>
</dbReference>
<dbReference type="Proteomes" id="UP001337305">
    <property type="component" value="Unassembled WGS sequence"/>
</dbReference>
<feature type="domain" description="Methionyl-tRNA formyltransferase-like C-terminal" evidence="1">
    <location>
        <begin position="167"/>
        <end position="225"/>
    </location>
</feature>
<evidence type="ECO:0000313" key="3">
    <source>
        <dbReference type="Proteomes" id="UP001337305"/>
    </source>
</evidence>
<organism evidence="2 3">
    <name type="scientific">Flavivirga spongiicola</name>
    <dbReference type="NCBI Taxonomy" id="421621"/>
    <lineage>
        <taxon>Bacteria</taxon>
        <taxon>Pseudomonadati</taxon>
        <taxon>Bacteroidota</taxon>
        <taxon>Flavobacteriia</taxon>
        <taxon>Flavobacteriales</taxon>
        <taxon>Flavobacteriaceae</taxon>
        <taxon>Flavivirga</taxon>
    </lineage>
</organism>
<dbReference type="InterPro" id="IPR049355">
    <property type="entry name" value="Formyl_trans-like_C"/>
</dbReference>
<dbReference type="EMBL" id="JAODOP010000004">
    <property type="protein sequence ID" value="MEF3833795.1"/>
    <property type="molecule type" value="Genomic_DNA"/>
</dbReference>
<name>A0ABU7XST4_9FLAO</name>
<dbReference type="Gene3D" id="3.10.25.20">
    <property type="match status" value="1"/>
</dbReference>
<evidence type="ECO:0000259" key="1">
    <source>
        <dbReference type="Pfam" id="PF21553"/>
    </source>
</evidence>
<dbReference type="Pfam" id="PF21553">
    <property type="entry name" value="Formyl_trans_C_2"/>
    <property type="match status" value="1"/>
</dbReference>
<gene>
    <name evidence="2" type="ORF">N1F79_11690</name>
</gene>
<reference evidence="2 3" key="1">
    <citation type="submission" date="2022-09" db="EMBL/GenBank/DDBJ databases">
        <title>Genome sequencing of Flavivirga sp. MEBiC05379.</title>
        <authorList>
            <person name="Oh H.-M."/>
            <person name="Kwon K.K."/>
            <person name="Park M.J."/>
            <person name="Yang S.-H."/>
        </authorList>
    </citation>
    <scope>NUCLEOTIDE SEQUENCE [LARGE SCALE GENOMIC DNA]</scope>
    <source>
        <strain evidence="2 3">MEBiC05379</strain>
    </source>
</reference>
<dbReference type="SUPFAM" id="SSF50486">
    <property type="entry name" value="FMT C-terminal domain-like"/>
    <property type="match status" value="1"/>
</dbReference>
<proteinExistence type="predicted"/>
<dbReference type="InterPro" id="IPR011034">
    <property type="entry name" value="Formyl_transferase-like_C_sf"/>
</dbReference>
<dbReference type="Gene3D" id="3.40.50.170">
    <property type="entry name" value="Formyl transferase, N-terminal domain"/>
    <property type="match status" value="1"/>
</dbReference>
<evidence type="ECO:0000313" key="2">
    <source>
        <dbReference type="EMBL" id="MEF3833795.1"/>
    </source>
</evidence>
<sequence>MISNYIVLSSKVWNVDLVEKLKVYAPESNWHYISKKEDFNKETLERIKPDKVFIPHWSYIIPESVFLNFDCVVFHMTDLPYGRGGSPLQNLIANGLEHTKISAIKVVKELDAGPIYLKSDLSLYGTAEEILIRANNVIFNMIIKIKDENPQLTEQEGEITSFKRRTPKMSSMEDLNELEDIFRHIRMLDADGYPHAYLETENFKLEFTRASLKADKSIIADVRITKK</sequence>
<comment type="caution">
    <text evidence="2">The sequence shown here is derived from an EMBL/GenBank/DDBJ whole genome shotgun (WGS) entry which is preliminary data.</text>
</comment>
<dbReference type="CDD" id="cd08821">
    <property type="entry name" value="FMT_core_like_1"/>
    <property type="match status" value="1"/>
</dbReference>
<protein>
    <submittedName>
        <fullName evidence="2">Methionyl-tRNA formyltransferase</fullName>
    </submittedName>
</protein>